<dbReference type="AlphaFoldDB" id="A0A4C1TPN2"/>
<gene>
    <name evidence="2" type="ORF">EVAR_12510_1</name>
</gene>
<keyword evidence="1" id="KW-1133">Transmembrane helix</keyword>
<name>A0A4C1TPN2_EUMVA</name>
<evidence type="ECO:0000313" key="2">
    <source>
        <dbReference type="EMBL" id="GBP15925.1"/>
    </source>
</evidence>
<protein>
    <submittedName>
        <fullName evidence="2">Uncharacterized protein</fullName>
    </submittedName>
</protein>
<evidence type="ECO:0000256" key="1">
    <source>
        <dbReference type="SAM" id="Phobius"/>
    </source>
</evidence>
<comment type="caution">
    <text evidence="2">The sequence shown here is derived from an EMBL/GenBank/DDBJ whole genome shotgun (WGS) entry which is preliminary data.</text>
</comment>
<feature type="transmembrane region" description="Helical" evidence="1">
    <location>
        <begin position="65"/>
        <end position="86"/>
    </location>
</feature>
<evidence type="ECO:0000313" key="3">
    <source>
        <dbReference type="Proteomes" id="UP000299102"/>
    </source>
</evidence>
<sequence length="111" mass="12762">MYYCMGRRTEMKDASSLHTGLSTADVYGDESRRRHRIMTKVQALRSPSYLIRLTVQRTRIEESFLTVRCFVSVYLWLSLSLSFSGADREPALSTFDLQIFVTMTSAVTFSD</sequence>
<reference evidence="2 3" key="1">
    <citation type="journal article" date="2019" name="Commun. Biol.">
        <title>The bagworm genome reveals a unique fibroin gene that provides high tensile strength.</title>
        <authorList>
            <person name="Kono N."/>
            <person name="Nakamura H."/>
            <person name="Ohtoshi R."/>
            <person name="Tomita M."/>
            <person name="Numata K."/>
            <person name="Arakawa K."/>
        </authorList>
    </citation>
    <scope>NUCLEOTIDE SEQUENCE [LARGE SCALE GENOMIC DNA]</scope>
</reference>
<dbReference type="EMBL" id="BGZK01000075">
    <property type="protein sequence ID" value="GBP15925.1"/>
    <property type="molecule type" value="Genomic_DNA"/>
</dbReference>
<dbReference type="Proteomes" id="UP000299102">
    <property type="component" value="Unassembled WGS sequence"/>
</dbReference>
<proteinExistence type="predicted"/>
<accession>A0A4C1TPN2</accession>
<keyword evidence="1" id="KW-0812">Transmembrane</keyword>
<keyword evidence="1" id="KW-0472">Membrane</keyword>
<organism evidence="2 3">
    <name type="scientific">Eumeta variegata</name>
    <name type="common">Bagworm moth</name>
    <name type="synonym">Eumeta japonica</name>
    <dbReference type="NCBI Taxonomy" id="151549"/>
    <lineage>
        <taxon>Eukaryota</taxon>
        <taxon>Metazoa</taxon>
        <taxon>Ecdysozoa</taxon>
        <taxon>Arthropoda</taxon>
        <taxon>Hexapoda</taxon>
        <taxon>Insecta</taxon>
        <taxon>Pterygota</taxon>
        <taxon>Neoptera</taxon>
        <taxon>Endopterygota</taxon>
        <taxon>Lepidoptera</taxon>
        <taxon>Glossata</taxon>
        <taxon>Ditrysia</taxon>
        <taxon>Tineoidea</taxon>
        <taxon>Psychidae</taxon>
        <taxon>Oiketicinae</taxon>
        <taxon>Eumeta</taxon>
    </lineage>
</organism>
<keyword evidence="3" id="KW-1185">Reference proteome</keyword>